<dbReference type="GO" id="GO:0005975">
    <property type="term" value="P:carbohydrate metabolic process"/>
    <property type="evidence" value="ECO:0007669"/>
    <property type="project" value="InterPro"/>
</dbReference>
<dbReference type="Pfam" id="PF02922">
    <property type="entry name" value="CBM_48"/>
    <property type="match status" value="1"/>
</dbReference>
<evidence type="ECO:0000313" key="4">
    <source>
        <dbReference type="EMBL" id="GMH27216.1"/>
    </source>
</evidence>
<proteinExistence type="predicted"/>
<dbReference type="AlphaFoldDB" id="A0AAD3TE59"/>
<accession>A0AAD3TE59</accession>
<keyword evidence="5" id="KW-1185">Reference proteome</keyword>
<feature type="compositionally biased region" description="Polar residues" evidence="1">
    <location>
        <begin position="1"/>
        <end position="17"/>
    </location>
</feature>
<feature type="domain" description="Glycoside hydrolase family 13 N-terminal" evidence="3">
    <location>
        <begin position="161"/>
        <end position="244"/>
    </location>
</feature>
<dbReference type="InterPro" id="IPR006047">
    <property type="entry name" value="GH13_cat_dom"/>
</dbReference>
<dbReference type="InterPro" id="IPR004193">
    <property type="entry name" value="Glyco_hydro_13_N"/>
</dbReference>
<evidence type="ECO:0000256" key="1">
    <source>
        <dbReference type="SAM" id="MobiDB-lite"/>
    </source>
</evidence>
<reference evidence="4" key="1">
    <citation type="submission" date="2023-05" db="EMBL/GenBank/DDBJ databases">
        <title>Nepenthes gracilis genome sequencing.</title>
        <authorList>
            <person name="Fukushima K."/>
        </authorList>
    </citation>
    <scope>NUCLEOTIDE SEQUENCE</scope>
    <source>
        <strain evidence="4">SING2019-196</strain>
    </source>
</reference>
<protein>
    <recommendedName>
        <fullName evidence="6">Glycosyl hydrolase family 13 catalytic domain-containing protein</fullName>
    </recommendedName>
</protein>
<dbReference type="InterPro" id="IPR017853">
    <property type="entry name" value="GH"/>
</dbReference>
<dbReference type="SUPFAM" id="SSF51445">
    <property type="entry name" value="(Trans)glycosidases"/>
    <property type="match status" value="1"/>
</dbReference>
<dbReference type="PANTHER" id="PTHR43651:SF2">
    <property type="entry name" value="1,4-ALPHA-GLUCAN-BRANCHING ENZYME, CHLOROPLASTIC_AMYLOPLASTIC"/>
    <property type="match status" value="1"/>
</dbReference>
<dbReference type="FunFam" id="2.60.40.10:FF:000250">
    <property type="entry name" value="1,4-alpha-glucan-branching enzyme, chloroplastic/amyloplastic"/>
    <property type="match status" value="1"/>
</dbReference>
<evidence type="ECO:0008006" key="6">
    <source>
        <dbReference type="Google" id="ProtNLM"/>
    </source>
</evidence>
<comment type="caution">
    <text evidence="4">The sequence shown here is derived from an EMBL/GenBank/DDBJ whole genome shotgun (WGS) entry which is preliminary data.</text>
</comment>
<evidence type="ECO:0000313" key="5">
    <source>
        <dbReference type="Proteomes" id="UP001279734"/>
    </source>
</evidence>
<evidence type="ECO:0000259" key="3">
    <source>
        <dbReference type="Pfam" id="PF02922"/>
    </source>
</evidence>
<dbReference type="Pfam" id="PF00128">
    <property type="entry name" value="Alpha-amylase"/>
    <property type="match status" value="1"/>
</dbReference>
<dbReference type="PANTHER" id="PTHR43651">
    <property type="entry name" value="1,4-ALPHA-GLUCAN-BRANCHING ENZYME"/>
    <property type="match status" value="1"/>
</dbReference>
<feature type="domain" description="Glycosyl hydrolase family 13 catalytic" evidence="2">
    <location>
        <begin position="332"/>
        <end position="382"/>
    </location>
</feature>
<dbReference type="GO" id="GO:0003844">
    <property type="term" value="F:1,4-alpha-glucan branching enzyme activity"/>
    <property type="evidence" value="ECO:0007669"/>
    <property type="project" value="TreeGrafter"/>
</dbReference>
<organism evidence="4 5">
    <name type="scientific">Nepenthes gracilis</name>
    <name type="common">Slender pitcher plant</name>
    <dbReference type="NCBI Taxonomy" id="150966"/>
    <lineage>
        <taxon>Eukaryota</taxon>
        <taxon>Viridiplantae</taxon>
        <taxon>Streptophyta</taxon>
        <taxon>Embryophyta</taxon>
        <taxon>Tracheophyta</taxon>
        <taxon>Spermatophyta</taxon>
        <taxon>Magnoliopsida</taxon>
        <taxon>eudicotyledons</taxon>
        <taxon>Gunneridae</taxon>
        <taxon>Pentapetalae</taxon>
        <taxon>Caryophyllales</taxon>
        <taxon>Nepenthaceae</taxon>
        <taxon>Nepenthes</taxon>
    </lineage>
</organism>
<dbReference type="CDD" id="cd02854">
    <property type="entry name" value="E_set_GBE_euk_N"/>
    <property type="match status" value="1"/>
</dbReference>
<name>A0AAD3TE59_NEPGR</name>
<gene>
    <name evidence="4" type="ORF">Nepgr_029059</name>
</gene>
<feature type="region of interest" description="Disordered" evidence="1">
    <location>
        <begin position="1"/>
        <end position="22"/>
    </location>
</feature>
<dbReference type="InterPro" id="IPR013783">
    <property type="entry name" value="Ig-like_fold"/>
</dbReference>
<dbReference type="GO" id="GO:0004553">
    <property type="term" value="F:hydrolase activity, hydrolyzing O-glycosyl compounds"/>
    <property type="evidence" value="ECO:0007669"/>
    <property type="project" value="InterPro"/>
</dbReference>
<sequence length="403" mass="45422">MAQSTKVPYSNGSSGNKINKPWHVSNGDGTIRWLSRVGLSGTMPMRQLREELADVLTRDVFGVWKALLPNETAGSAPTPHDSVDEAKANPSFAISAVATEDNPSMTDFEKGIQKIGILHLDSGLAPYNDHFRYSMKRNVEQKFLMEKYEGSLLEFAPGYLKFGLNREECGIVYWDWAHAAQEAQLIGDFNGWNGPTYRMETNQFGVWRIKISDSDGDPAIPNNSRLTFHFQYSNGVWVDRVPACIKYATVDPSRFAAPYDGVYWEPPPTERYQFKLPRPPKPKAPRIYEVNVEMGGSEPRIDSYREFAHYVLPCIKANNYNTVQLMTVMERSDYASFGYHVTNFFAMSSRSGTPEDFKSLTDKAHSLGLRVLMDVIHSHTDNNITDGLNGFDVGHPSFIRCCS</sequence>
<dbReference type="Gene3D" id="3.20.20.80">
    <property type="entry name" value="Glycosidases"/>
    <property type="match status" value="1"/>
</dbReference>
<dbReference type="GO" id="GO:0005737">
    <property type="term" value="C:cytoplasm"/>
    <property type="evidence" value="ECO:0007669"/>
    <property type="project" value="TreeGrafter"/>
</dbReference>
<dbReference type="Proteomes" id="UP001279734">
    <property type="component" value="Unassembled WGS sequence"/>
</dbReference>
<dbReference type="EMBL" id="BSYO01000032">
    <property type="protein sequence ID" value="GMH27216.1"/>
    <property type="molecule type" value="Genomic_DNA"/>
</dbReference>
<evidence type="ECO:0000259" key="2">
    <source>
        <dbReference type="Pfam" id="PF00128"/>
    </source>
</evidence>
<dbReference type="Gene3D" id="2.60.40.10">
    <property type="entry name" value="Immunoglobulins"/>
    <property type="match status" value="1"/>
</dbReference>